<organism evidence="1 2">
    <name type="scientific">Plesiocystis pacifica SIR-1</name>
    <dbReference type="NCBI Taxonomy" id="391625"/>
    <lineage>
        <taxon>Bacteria</taxon>
        <taxon>Pseudomonadati</taxon>
        <taxon>Myxococcota</taxon>
        <taxon>Polyangia</taxon>
        <taxon>Nannocystales</taxon>
        <taxon>Nannocystaceae</taxon>
        <taxon>Plesiocystis</taxon>
    </lineage>
</organism>
<dbReference type="OrthoDB" id="5512260at2"/>
<gene>
    <name evidence="1" type="ORF">PPSIR1_27608</name>
</gene>
<dbReference type="Proteomes" id="UP000005801">
    <property type="component" value="Unassembled WGS sequence"/>
</dbReference>
<accession>A6GEF0</accession>
<name>A6GEF0_9BACT</name>
<proteinExistence type="predicted"/>
<dbReference type="STRING" id="391625.PPSIR1_27608"/>
<sequence>MRSADLFTGPLLGPHRAGLGLDRPARTRTLASGVEAMTVARTGPRTLVIT</sequence>
<keyword evidence="2" id="KW-1185">Reference proteome</keyword>
<evidence type="ECO:0000313" key="2">
    <source>
        <dbReference type="Proteomes" id="UP000005801"/>
    </source>
</evidence>
<dbReference type="EMBL" id="ABCS01000082">
    <property type="protein sequence ID" value="EDM75722.1"/>
    <property type="molecule type" value="Genomic_DNA"/>
</dbReference>
<reference evidence="1 2" key="1">
    <citation type="submission" date="2007-06" db="EMBL/GenBank/DDBJ databases">
        <authorList>
            <person name="Shimkets L."/>
            <person name="Ferriera S."/>
            <person name="Johnson J."/>
            <person name="Kravitz S."/>
            <person name="Beeson K."/>
            <person name="Sutton G."/>
            <person name="Rogers Y.-H."/>
            <person name="Friedman R."/>
            <person name="Frazier M."/>
            <person name="Venter J.C."/>
        </authorList>
    </citation>
    <scope>NUCLEOTIDE SEQUENCE [LARGE SCALE GENOMIC DNA]</scope>
    <source>
        <strain evidence="1 2">SIR-1</strain>
    </source>
</reference>
<protein>
    <submittedName>
        <fullName evidence="1">Uncharacterized protein</fullName>
    </submittedName>
</protein>
<comment type="caution">
    <text evidence="1">The sequence shown here is derived from an EMBL/GenBank/DDBJ whole genome shotgun (WGS) entry which is preliminary data.</text>
</comment>
<evidence type="ECO:0000313" key="1">
    <source>
        <dbReference type="EMBL" id="EDM75722.1"/>
    </source>
</evidence>
<feature type="non-terminal residue" evidence="1">
    <location>
        <position position="50"/>
    </location>
</feature>
<dbReference type="AlphaFoldDB" id="A6GEF0"/>